<organism evidence="1 2">
    <name type="scientific">Candidatus Olsenella stercoravium</name>
    <dbReference type="NCBI Taxonomy" id="2838713"/>
    <lineage>
        <taxon>Bacteria</taxon>
        <taxon>Bacillati</taxon>
        <taxon>Actinomycetota</taxon>
        <taxon>Coriobacteriia</taxon>
        <taxon>Coriobacteriales</taxon>
        <taxon>Atopobiaceae</taxon>
        <taxon>Olsenella</taxon>
    </lineage>
</organism>
<proteinExistence type="predicted"/>
<dbReference type="EMBL" id="DXBZ01000028">
    <property type="protein sequence ID" value="HIZ17690.1"/>
    <property type="molecule type" value="Genomic_DNA"/>
</dbReference>
<accession>A0A9D2DIM0</accession>
<protein>
    <submittedName>
        <fullName evidence="1">Uncharacterized protein</fullName>
    </submittedName>
</protein>
<comment type="caution">
    <text evidence="1">The sequence shown here is derived from an EMBL/GenBank/DDBJ whole genome shotgun (WGS) entry which is preliminary data.</text>
</comment>
<sequence>MELVPDMTPEQLRAMADAMDAEGQRPGYMRTVDVDGIAVDVDMRVVGDIRTLRLIAAVDKGGPDAVQNIMRLFDRLFGEQQDRIIDALSDEDGFCSAQRFTEFCVHLLSEVGAKN</sequence>
<reference evidence="1" key="2">
    <citation type="submission" date="2021-04" db="EMBL/GenBank/DDBJ databases">
        <authorList>
            <person name="Gilroy R."/>
        </authorList>
    </citation>
    <scope>NUCLEOTIDE SEQUENCE</scope>
    <source>
        <strain evidence="1">ChiHecolR3B27-1887</strain>
    </source>
</reference>
<evidence type="ECO:0000313" key="1">
    <source>
        <dbReference type="EMBL" id="HIZ17690.1"/>
    </source>
</evidence>
<evidence type="ECO:0000313" key="2">
    <source>
        <dbReference type="Proteomes" id="UP000824029"/>
    </source>
</evidence>
<reference evidence="1" key="1">
    <citation type="journal article" date="2021" name="PeerJ">
        <title>Extensive microbial diversity within the chicken gut microbiome revealed by metagenomics and culture.</title>
        <authorList>
            <person name="Gilroy R."/>
            <person name="Ravi A."/>
            <person name="Getino M."/>
            <person name="Pursley I."/>
            <person name="Horton D.L."/>
            <person name="Alikhan N.F."/>
            <person name="Baker D."/>
            <person name="Gharbi K."/>
            <person name="Hall N."/>
            <person name="Watson M."/>
            <person name="Adriaenssens E.M."/>
            <person name="Foster-Nyarko E."/>
            <person name="Jarju S."/>
            <person name="Secka A."/>
            <person name="Antonio M."/>
            <person name="Oren A."/>
            <person name="Chaudhuri R.R."/>
            <person name="La Ragione R."/>
            <person name="Hildebrand F."/>
            <person name="Pallen M.J."/>
        </authorList>
    </citation>
    <scope>NUCLEOTIDE SEQUENCE</scope>
    <source>
        <strain evidence="1">ChiHecolR3B27-1887</strain>
    </source>
</reference>
<gene>
    <name evidence="1" type="ORF">IAA22_01035</name>
</gene>
<dbReference type="AlphaFoldDB" id="A0A9D2DIM0"/>
<name>A0A9D2DIM0_9ACTN</name>
<dbReference type="Proteomes" id="UP000824029">
    <property type="component" value="Unassembled WGS sequence"/>
</dbReference>